<dbReference type="EMBL" id="FMAR01000004">
    <property type="protein sequence ID" value="SCC17102.1"/>
    <property type="molecule type" value="Genomic_DNA"/>
</dbReference>
<dbReference type="RefSeq" id="WP_089710668.1">
    <property type="nucleotide sequence ID" value="NZ_FMAR01000004.1"/>
</dbReference>
<dbReference type="PANTHER" id="PTHR12558">
    <property type="entry name" value="CELL DIVISION CYCLE 16,23,27"/>
    <property type="match status" value="1"/>
</dbReference>
<evidence type="ECO:0000313" key="3">
    <source>
        <dbReference type="Proteomes" id="UP000242818"/>
    </source>
</evidence>
<sequence>MKKICLIFLLAAVACQQKKQPVQQTATHPAAANDSALYAPGIAPLTDSIQRFPTASSLYYRRGLLLFNTQPSLALADLEKATSLNASVPDFPAAAGEAAINNELYPKAIAYFRQALALSPADNYLKYRLSLALIENKNYHSADSAVNELAKDVHSRDRAGYLRARMAEEQKDTSAAINYLTDAISLAGKNSQFDAVMELGYLLSARNMPKALQYFLLAAQIDPTSGDPMMATGDFLQAQKNYPAAIEAYKQCILADAAYTNAYFALGDIARLQQRWKEGGLYYGMAAKTAPTSATAYYLRGLCEEKLGNKTAAKEDYYKALSFQKSYPEAQAALDRVKG</sequence>
<feature type="repeat" description="TPR" evidence="1">
    <location>
        <begin position="89"/>
        <end position="122"/>
    </location>
</feature>
<dbReference type="PANTHER" id="PTHR12558:SF13">
    <property type="entry name" value="CELL DIVISION CYCLE PROTEIN 27 HOMOLOG"/>
    <property type="match status" value="1"/>
</dbReference>
<reference evidence="2 3" key="1">
    <citation type="submission" date="2016-08" db="EMBL/GenBank/DDBJ databases">
        <authorList>
            <person name="Seilhamer J.J."/>
        </authorList>
    </citation>
    <scope>NUCLEOTIDE SEQUENCE [LARGE SCALE GENOMIC DNA]</scope>
    <source>
        <strain evidence="2 3">A37T2</strain>
    </source>
</reference>
<dbReference type="Pfam" id="PF13432">
    <property type="entry name" value="TPR_16"/>
    <property type="match status" value="3"/>
</dbReference>
<name>A0A1C4CDI4_9BACT</name>
<dbReference type="SMART" id="SM00028">
    <property type="entry name" value="TPR"/>
    <property type="match status" value="7"/>
</dbReference>
<dbReference type="Proteomes" id="UP000242818">
    <property type="component" value="Unassembled WGS sequence"/>
</dbReference>
<organism evidence="2 3">
    <name type="scientific">Chitinophaga costaii</name>
    <dbReference type="NCBI Taxonomy" id="1335309"/>
    <lineage>
        <taxon>Bacteria</taxon>
        <taxon>Pseudomonadati</taxon>
        <taxon>Bacteroidota</taxon>
        <taxon>Chitinophagia</taxon>
        <taxon>Chitinophagales</taxon>
        <taxon>Chitinophagaceae</taxon>
        <taxon>Chitinophaga</taxon>
    </lineage>
</organism>
<dbReference type="Pfam" id="PF13181">
    <property type="entry name" value="TPR_8"/>
    <property type="match status" value="1"/>
</dbReference>
<keyword evidence="1" id="KW-0802">TPR repeat</keyword>
<proteinExistence type="predicted"/>
<protein>
    <submittedName>
        <fullName evidence="2">Tetratricopeptide repeat-containing protein</fullName>
    </submittedName>
</protein>
<dbReference type="PROSITE" id="PS51257">
    <property type="entry name" value="PROKAR_LIPOPROTEIN"/>
    <property type="match status" value="1"/>
</dbReference>
<evidence type="ECO:0000256" key="1">
    <source>
        <dbReference type="PROSITE-ProRule" id="PRU00339"/>
    </source>
</evidence>
<dbReference type="SUPFAM" id="SSF81901">
    <property type="entry name" value="HCP-like"/>
    <property type="match status" value="1"/>
</dbReference>
<dbReference type="InterPro" id="IPR011990">
    <property type="entry name" value="TPR-like_helical_dom_sf"/>
</dbReference>
<accession>A0A1C4CDI4</accession>
<dbReference type="OrthoDB" id="9803982at2"/>
<dbReference type="STRING" id="1335309.GA0116948_10472"/>
<gene>
    <name evidence="2" type="ORF">GA0116948_10472</name>
</gene>
<dbReference type="Gene3D" id="1.25.40.10">
    <property type="entry name" value="Tetratricopeptide repeat domain"/>
    <property type="match status" value="2"/>
</dbReference>
<evidence type="ECO:0000313" key="2">
    <source>
        <dbReference type="EMBL" id="SCC17102.1"/>
    </source>
</evidence>
<dbReference type="AlphaFoldDB" id="A0A1C4CDI4"/>
<dbReference type="InterPro" id="IPR019734">
    <property type="entry name" value="TPR_rpt"/>
</dbReference>
<keyword evidence="3" id="KW-1185">Reference proteome</keyword>
<dbReference type="PROSITE" id="PS50005">
    <property type="entry name" value="TPR"/>
    <property type="match status" value="1"/>
</dbReference>